<organism evidence="1 2">
    <name type="scientific">Acacia crassicarpa</name>
    <name type="common">northern wattle</name>
    <dbReference type="NCBI Taxonomy" id="499986"/>
    <lineage>
        <taxon>Eukaryota</taxon>
        <taxon>Viridiplantae</taxon>
        <taxon>Streptophyta</taxon>
        <taxon>Embryophyta</taxon>
        <taxon>Tracheophyta</taxon>
        <taxon>Spermatophyta</taxon>
        <taxon>Magnoliopsida</taxon>
        <taxon>eudicotyledons</taxon>
        <taxon>Gunneridae</taxon>
        <taxon>Pentapetalae</taxon>
        <taxon>rosids</taxon>
        <taxon>fabids</taxon>
        <taxon>Fabales</taxon>
        <taxon>Fabaceae</taxon>
        <taxon>Caesalpinioideae</taxon>
        <taxon>mimosoid clade</taxon>
        <taxon>Acacieae</taxon>
        <taxon>Acacia</taxon>
    </lineage>
</organism>
<keyword evidence="2" id="KW-1185">Reference proteome</keyword>
<proteinExistence type="predicted"/>
<name>A0AAE1M8I9_9FABA</name>
<reference evidence="1" key="1">
    <citation type="submission" date="2023-10" db="EMBL/GenBank/DDBJ databases">
        <title>Chromosome-level genome of the transformable northern wattle, Acacia crassicarpa.</title>
        <authorList>
            <person name="Massaro I."/>
            <person name="Sinha N.R."/>
            <person name="Poethig S."/>
            <person name="Leichty A.R."/>
        </authorList>
    </citation>
    <scope>NUCLEOTIDE SEQUENCE</scope>
    <source>
        <strain evidence="1">Acra3RX</strain>
        <tissue evidence="1">Leaf</tissue>
    </source>
</reference>
<dbReference type="Proteomes" id="UP001293593">
    <property type="component" value="Unassembled WGS sequence"/>
</dbReference>
<accession>A0AAE1M8I9</accession>
<evidence type="ECO:0000313" key="1">
    <source>
        <dbReference type="EMBL" id="KAK4257572.1"/>
    </source>
</evidence>
<dbReference type="AlphaFoldDB" id="A0AAE1M8I9"/>
<dbReference type="EMBL" id="JAWXYG010000012">
    <property type="protein sequence ID" value="KAK4257572.1"/>
    <property type="molecule type" value="Genomic_DNA"/>
</dbReference>
<protein>
    <submittedName>
        <fullName evidence="1">Uncharacterized protein</fullName>
    </submittedName>
</protein>
<comment type="caution">
    <text evidence="1">The sequence shown here is derived from an EMBL/GenBank/DDBJ whole genome shotgun (WGS) entry which is preliminary data.</text>
</comment>
<sequence>MYVETLPASFSDPLHRQMLISLSKFFLQWSDLLGFVLYLKKKTYPHAFVTYGTEICSRTDLGLCKDIYYCREKDLLSE</sequence>
<evidence type="ECO:0000313" key="2">
    <source>
        <dbReference type="Proteomes" id="UP001293593"/>
    </source>
</evidence>
<gene>
    <name evidence="1" type="ORF">QN277_007142</name>
</gene>